<organism evidence="1 2">
    <name type="scientific">Winogradskyella litorisediminis</name>
    <dbReference type="NCBI Taxonomy" id="1156618"/>
    <lineage>
        <taxon>Bacteria</taxon>
        <taxon>Pseudomonadati</taxon>
        <taxon>Bacteroidota</taxon>
        <taxon>Flavobacteriia</taxon>
        <taxon>Flavobacteriales</taxon>
        <taxon>Flavobacteriaceae</taxon>
        <taxon>Winogradskyella</taxon>
    </lineage>
</organism>
<dbReference type="RefSeq" id="WP_386132890.1">
    <property type="nucleotide sequence ID" value="NZ_JBHTJL010000021.1"/>
</dbReference>
<evidence type="ECO:0000313" key="1">
    <source>
        <dbReference type="EMBL" id="MFD1064391.1"/>
    </source>
</evidence>
<name>A0ABW3NDN4_9FLAO</name>
<evidence type="ECO:0008006" key="3">
    <source>
        <dbReference type="Google" id="ProtNLM"/>
    </source>
</evidence>
<comment type="caution">
    <text evidence="1">The sequence shown here is derived from an EMBL/GenBank/DDBJ whole genome shotgun (WGS) entry which is preliminary data.</text>
</comment>
<gene>
    <name evidence="1" type="ORF">ACFQ1Q_14150</name>
</gene>
<dbReference type="Proteomes" id="UP001597013">
    <property type="component" value="Unassembled WGS sequence"/>
</dbReference>
<proteinExistence type="predicted"/>
<evidence type="ECO:0000313" key="2">
    <source>
        <dbReference type="Proteomes" id="UP001597013"/>
    </source>
</evidence>
<protein>
    <recommendedName>
        <fullName evidence="3">Lipoprotein</fullName>
    </recommendedName>
</protein>
<accession>A0ABW3NDN4</accession>
<dbReference type="EMBL" id="JBHTJL010000021">
    <property type="protein sequence ID" value="MFD1064391.1"/>
    <property type="molecule type" value="Genomic_DNA"/>
</dbReference>
<dbReference type="PROSITE" id="PS51257">
    <property type="entry name" value="PROKAR_LIPOPROTEIN"/>
    <property type="match status" value="1"/>
</dbReference>
<keyword evidence="2" id="KW-1185">Reference proteome</keyword>
<reference evidence="2" key="1">
    <citation type="journal article" date="2019" name="Int. J. Syst. Evol. Microbiol.">
        <title>The Global Catalogue of Microorganisms (GCM) 10K type strain sequencing project: providing services to taxonomists for standard genome sequencing and annotation.</title>
        <authorList>
            <consortium name="The Broad Institute Genomics Platform"/>
            <consortium name="The Broad Institute Genome Sequencing Center for Infectious Disease"/>
            <person name="Wu L."/>
            <person name="Ma J."/>
        </authorList>
    </citation>
    <scope>NUCLEOTIDE SEQUENCE [LARGE SCALE GENOMIC DNA]</scope>
    <source>
        <strain evidence="2">CCUG 62215</strain>
    </source>
</reference>
<sequence>MRNPIYILFLLIFISCKNDTLEPFELSISDYNYSLAYSVLYQINEKELTITFSGELENEKDSIIYSTNKLPEKKIRKLSEINIDSLGIYYSNPCIDDGDIKIYEFKKGLKTKRIQVDNYYQEDLSPVLELINEIVPEKFKIYQEDKEELLQQQKECGRSRVIMNDE</sequence>